<accession>E1ZSR0</accession>
<dbReference type="GeneID" id="17350597"/>
<name>E1ZSR0_CHLVA</name>
<evidence type="ECO:0008006" key="4">
    <source>
        <dbReference type="Google" id="ProtNLM"/>
    </source>
</evidence>
<dbReference type="GO" id="GO:0000030">
    <property type="term" value="F:mannosyltransferase activity"/>
    <property type="evidence" value="ECO:0007669"/>
    <property type="project" value="TreeGrafter"/>
</dbReference>
<dbReference type="PANTHER" id="PTHR32385">
    <property type="entry name" value="MANNOSYL PHOSPHORYLINOSITOL CERAMIDE SYNTHASE"/>
    <property type="match status" value="1"/>
</dbReference>
<dbReference type="Gene3D" id="3.90.550.20">
    <property type="match status" value="1"/>
</dbReference>
<dbReference type="InParanoid" id="E1ZSR0"/>
<keyword evidence="3" id="KW-1185">Reference proteome</keyword>
<evidence type="ECO:0000313" key="3">
    <source>
        <dbReference type="Proteomes" id="UP000008141"/>
    </source>
</evidence>
<dbReference type="AlphaFoldDB" id="E1ZSR0"/>
<keyword evidence="1" id="KW-0808">Transferase</keyword>
<dbReference type="InterPro" id="IPR007577">
    <property type="entry name" value="GlycoTrfase_DXD_sugar-bd_CS"/>
</dbReference>
<dbReference type="InterPro" id="IPR029044">
    <property type="entry name" value="Nucleotide-diphossugar_trans"/>
</dbReference>
<reference evidence="2 3" key="1">
    <citation type="journal article" date="2010" name="Plant Cell">
        <title>The Chlorella variabilis NC64A genome reveals adaptation to photosymbiosis, coevolution with viruses, and cryptic sex.</title>
        <authorList>
            <person name="Blanc G."/>
            <person name="Duncan G."/>
            <person name="Agarkova I."/>
            <person name="Borodovsky M."/>
            <person name="Gurnon J."/>
            <person name="Kuo A."/>
            <person name="Lindquist E."/>
            <person name="Lucas S."/>
            <person name="Pangilinan J."/>
            <person name="Polle J."/>
            <person name="Salamov A."/>
            <person name="Terry A."/>
            <person name="Yamada T."/>
            <person name="Dunigan D.D."/>
            <person name="Grigoriev I.V."/>
            <person name="Claverie J.M."/>
            <person name="Van Etten J.L."/>
        </authorList>
    </citation>
    <scope>NUCLEOTIDE SEQUENCE [LARGE SCALE GENOMIC DNA]</scope>
    <source>
        <strain evidence="2 3">NC64A</strain>
    </source>
</reference>
<protein>
    <recommendedName>
        <fullName evidence="4">Alpha 1,4-glycosyltransferase domain-containing protein</fullName>
    </recommendedName>
</protein>
<dbReference type="GO" id="GO:0016020">
    <property type="term" value="C:membrane"/>
    <property type="evidence" value="ECO:0007669"/>
    <property type="project" value="GOC"/>
</dbReference>
<evidence type="ECO:0000256" key="1">
    <source>
        <dbReference type="ARBA" id="ARBA00022679"/>
    </source>
</evidence>
<dbReference type="OrthoDB" id="3647at2759"/>
<sequence>MRIPPLLHHVHLPTFDHLLERASGPEATFHLEWALSCQKAYPDFLHLYWDYEAARKLVEMHYPAFLPVWQDLPWDMHKADAIRYLIMHRFGGVYMDADVACYRPAQDMLAGYDVGTADPEYLASAVLASAPGHPLWTHVVELLEKRYHGFTGQERAGHVLDLTGPFMLRDALKEYLFGSDAEEFNGRVSGGVHEAPIPAAGSGQPHSLIRIHELGTFFTPCFWYDEQCHKRMARMQRLGTVPVHLAGYHLYRGSWWGNTGNAASSDGIAE</sequence>
<dbReference type="GO" id="GO:0051999">
    <property type="term" value="P:mannosyl-inositol phosphorylceramide biosynthetic process"/>
    <property type="evidence" value="ECO:0007669"/>
    <property type="project" value="TreeGrafter"/>
</dbReference>
<dbReference type="RefSeq" id="XP_005843252.1">
    <property type="nucleotide sequence ID" value="XM_005843190.1"/>
</dbReference>
<gene>
    <name evidence="2" type="ORF">CHLNCDRAFT_141367</name>
</gene>
<evidence type="ECO:0000313" key="2">
    <source>
        <dbReference type="EMBL" id="EFN51150.1"/>
    </source>
</evidence>
<dbReference type="KEGG" id="cvr:CHLNCDRAFT_141367"/>
<dbReference type="SUPFAM" id="SSF53448">
    <property type="entry name" value="Nucleotide-diphospho-sugar transferases"/>
    <property type="match status" value="1"/>
</dbReference>
<dbReference type="InterPro" id="IPR051706">
    <property type="entry name" value="Glycosyltransferase_domain"/>
</dbReference>
<dbReference type="PANTHER" id="PTHR32385:SF15">
    <property type="entry name" value="INOSITOL PHOSPHOCERAMIDE MANNOSYLTRANSFERASE 1"/>
    <property type="match status" value="1"/>
</dbReference>
<dbReference type="Proteomes" id="UP000008141">
    <property type="component" value="Unassembled WGS sequence"/>
</dbReference>
<dbReference type="Pfam" id="PF04488">
    <property type="entry name" value="Gly_transf_sug"/>
    <property type="match status" value="1"/>
</dbReference>
<proteinExistence type="predicted"/>
<dbReference type="EMBL" id="GL433867">
    <property type="protein sequence ID" value="EFN51150.1"/>
    <property type="molecule type" value="Genomic_DNA"/>
</dbReference>
<organism evidence="3">
    <name type="scientific">Chlorella variabilis</name>
    <name type="common">Green alga</name>
    <dbReference type="NCBI Taxonomy" id="554065"/>
    <lineage>
        <taxon>Eukaryota</taxon>
        <taxon>Viridiplantae</taxon>
        <taxon>Chlorophyta</taxon>
        <taxon>core chlorophytes</taxon>
        <taxon>Trebouxiophyceae</taxon>
        <taxon>Chlorellales</taxon>
        <taxon>Chlorellaceae</taxon>
        <taxon>Chlorella clade</taxon>
        <taxon>Chlorella</taxon>
    </lineage>
</organism>
<dbReference type="eggNOG" id="ENOG502SX2G">
    <property type="taxonomic scope" value="Eukaryota"/>
</dbReference>